<name>A0AAW6AX16_CLOSY</name>
<reference evidence="1" key="1">
    <citation type="submission" date="2023-01" db="EMBL/GenBank/DDBJ databases">
        <title>Human gut microbiome strain richness.</title>
        <authorList>
            <person name="Chen-Liaw A."/>
        </authorList>
    </citation>
    <scope>NUCLEOTIDE SEQUENCE</scope>
    <source>
        <strain evidence="1">B1_m1001713B170214d0_201011</strain>
    </source>
</reference>
<evidence type="ECO:0000313" key="2">
    <source>
        <dbReference type="Proteomes" id="UP001300871"/>
    </source>
</evidence>
<comment type="caution">
    <text evidence="1">The sequence shown here is derived from an EMBL/GenBank/DDBJ whole genome shotgun (WGS) entry which is preliminary data.</text>
</comment>
<organism evidence="1 2">
    <name type="scientific">Clostridium symbiosum</name>
    <name type="common">Bacteroides symbiosus</name>
    <dbReference type="NCBI Taxonomy" id="1512"/>
    <lineage>
        <taxon>Bacteria</taxon>
        <taxon>Bacillati</taxon>
        <taxon>Bacillota</taxon>
        <taxon>Clostridia</taxon>
        <taxon>Lachnospirales</taxon>
        <taxon>Lachnospiraceae</taxon>
        <taxon>Otoolea</taxon>
    </lineage>
</organism>
<dbReference type="AlphaFoldDB" id="A0AAW6AX16"/>
<accession>A0AAW6AX16</accession>
<protein>
    <recommendedName>
        <fullName evidence="3">DUF551 domain-containing protein</fullName>
    </recommendedName>
</protein>
<gene>
    <name evidence="1" type="ORF">PM006_15785</name>
</gene>
<evidence type="ECO:0008006" key="3">
    <source>
        <dbReference type="Google" id="ProtNLM"/>
    </source>
</evidence>
<dbReference type="EMBL" id="JAQLGM010000045">
    <property type="protein sequence ID" value="MDB2001665.1"/>
    <property type="molecule type" value="Genomic_DNA"/>
</dbReference>
<sequence>MSRDWTPDELQAASAAMKAAGHMRYEEFCEELKKQEGSIKLMKRLYPEIGRTYTNHNGNDYICRAIPEYGCAVMERLKDNWVLVAHGICQYDDGTIEWDYSTGGHWIRPEE</sequence>
<dbReference type="Proteomes" id="UP001300871">
    <property type="component" value="Unassembled WGS sequence"/>
</dbReference>
<dbReference type="RefSeq" id="WP_003497117.1">
    <property type="nucleotide sequence ID" value="NZ_JADNHH010000018.1"/>
</dbReference>
<evidence type="ECO:0000313" key="1">
    <source>
        <dbReference type="EMBL" id="MDB2001665.1"/>
    </source>
</evidence>
<proteinExistence type="predicted"/>